<dbReference type="EMBL" id="JAVXUP010002685">
    <property type="protein sequence ID" value="KAK3001947.1"/>
    <property type="molecule type" value="Genomic_DNA"/>
</dbReference>
<gene>
    <name evidence="2" type="ORF">RJ639_021289</name>
</gene>
<evidence type="ECO:0000256" key="1">
    <source>
        <dbReference type="SAM" id="MobiDB-lite"/>
    </source>
</evidence>
<dbReference type="Proteomes" id="UP001188597">
    <property type="component" value="Unassembled WGS sequence"/>
</dbReference>
<proteinExistence type="predicted"/>
<evidence type="ECO:0000313" key="2">
    <source>
        <dbReference type="EMBL" id="KAK3001947.1"/>
    </source>
</evidence>
<name>A0AA88V4P8_9ASTE</name>
<dbReference type="AlphaFoldDB" id="A0AA88V4P8"/>
<dbReference type="InterPro" id="IPR053198">
    <property type="entry name" value="Gynoecium_Dev_Regulator"/>
</dbReference>
<accession>A0AA88V4P8</accession>
<protein>
    <submittedName>
        <fullName evidence="2">Uncharacterized protein</fullName>
    </submittedName>
</protein>
<organism evidence="2 3">
    <name type="scientific">Escallonia herrerae</name>
    <dbReference type="NCBI Taxonomy" id="1293975"/>
    <lineage>
        <taxon>Eukaryota</taxon>
        <taxon>Viridiplantae</taxon>
        <taxon>Streptophyta</taxon>
        <taxon>Embryophyta</taxon>
        <taxon>Tracheophyta</taxon>
        <taxon>Spermatophyta</taxon>
        <taxon>Magnoliopsida</taxon>
        <taxon>eudicotyledons</taxon>
        <taxon>Gunneridae</taxon>
        <taxon>Pentapetalae</taxon>
        <taxon>asterids</taxon>
        <taxon>campanulids</taxon>
        <taxon>Escalloniales</taxon>
        <taxon>Escalloniaceae</taxon>
        <taxon>Escallonia</taxon>
    </lineage>
</organism>
<sequence>MMDEYDRLAHNQKTARLRLFLFSTEADSRNSSISSISSILNGSVKREHWFFDALNGGSGPGSALERGRSEVSSIMSEVPDYLFGLDTSDDPTPRESKLKERSIANEIASGRDTSSPGLVVSSPFCSMSSTSTAAPFLPSVSDLRPVKTRPINPTPVPEWKEPAVEKVAETEDPTDVEQIGYSGKPMVHYIPDTHFPGPVVQNIPFFYVPGSVPPLQHLPVRAPYVHSYQAPSGQIPVGYHQQAPGMGQVYRQIQGVDPSGRMVTDGMNQQLYYDVRNPGVVPQYQGMVAPGGAEEVQGMGPEARVGRVSWSS</sequence>
<feature type="region of interest" description="Disordered" evidence="1">
    <location>
        <begin position="148"/>
        <end position="176"/>
    </location>
</feature>
<dbReference type="PANTHER" id="PTHR31066:SF33">
    <property type="entry name" value="OS07G0556300 PROTEIN"/>
    <property type="match status" value="1"/>
</dbReference>
<keyword evidence="3" id="KW-1185">Reference proteome</keyword>
<reference evidence="2" key="1">
    <citation type="submission" date="2022-12" db="EMBL/GenBank/DDBJ databases">
        <title>Draft genome assemblies for two species of Escallonia (Escalloniales).</title>
        <authorList>
            <person name="Chanderbali A."/>
            <person name="Dervinis C."/>
            <person name="Anghel I."/>
            <person name="Soltis D."/>
            <person name="Soltis P."/>
            <person name="Zapata F."/>
        </authorList>
    </citation>
    <scope>NUCLEOTIDE SEQUENCE</scope>
    <source>
        <strain evidence="2">UCBG64.0493</strain>
        <tissue evidence="2">Leaf</tissue>
    </source>
</reference>
<evidence type="ECO:0000313" key="3">
    <source>
        <dbReference type="Proteomes" id="UP001188597"/>
    </source>
</evidence>
<feature type="compositionally biased region" description="Basic and acidic residues" evidence="1">
    <location>
        <begin position="158"/>
        <end position="169"/>
    </location>
</feature>
<comment type="caution">
    <text evidence="2">The sequence shown here is derived from an EMBL/GenBank/DDBJ whole genome shotgun (WGS) entry which is preliminary data.</text>
</comment>
<dbReference type="PANTHER" id="PTHR31066">
    <property type="entry name" value="OS05G0427100 PROTEIN-RELATED"/>
    <property type="match status" value="1"/>
</dbReference>